<gene>
    <name evidence="6" type="ORF">BF93_06975</name>
</gene>
<dbReference type="RefSeq" id="WP_038370229.1">
    <property type="nucleotide sequence ID" value="NZ_BAAAOW010000001.1"/>
</dbReference>
<dbReference type="OrthoDB" id="3787729at2"/>
<dbReference type="eggNOG" id="COG3281">
    <property type="taxonomic scope" value="Bacteria"/>
</dbReference>
<name>Z9JY84_9MICO</name>
<evidence type="ECO:0000256" key="3">
    <source>
        <dbReference type="ARBA" id="ARBA00022777"/>
    </source>
</evidence>
<dbReference type="Pfam" id="PF18085">
    <property type="entry name" value="Mak_N_cap"/>
    <property type="match status" value="1"/>
</dbReference>
<dbReference type="InterPro" id="IPR040999">
    <property type="entry name" value="Mak_N_cap"/>
</dbReference>
<evidence type="ECO:0000256" key="2">
    <source>
        <dbReference type="ARBA" id="ARBA00022741"/>
    </source>
</evidence>
<proteinExistence type="predicted"/>
<protein>
    <recommendedName>
        <fullName evidence="5">Maltokinase N-terminal cap domain-containing protein</fullName>
    </recommendedName>
</protein>
<dbReference type="STRING" id="396014.BF93_06975"/>
<dbReference type="NCBIfam" id="NF047744">
    <property type="entry name" value="CG0192_rel"/>
    <property type="match status" value="1"/>
</dbReference>
<evidence type="ECO:0000256" key="1">
    <source>
        <dbReference type="ARBA" id="ARBA00022679"/>
    </source>
</evidence>
<accession>Z9JY84</accession>
<dbReference type="PATRIC" id="fig|396014.3.peg.386"/>
<sequence>MAIIHQAQLTPSKPELLRSFLDARPWGEPGEMEVLGAYRFDDPAGEVGVECHVVRVGEVVLHVPLAYRGAPVDGAEEHLVGTMQHSVLGERFVYDGAHDEVALDCFRRALCGEQEQAPLEIVDAEGRRVAAREQSVVLSLEVDTGAELPSAEQILGGEPFSIARTVDQLDGTVRLRATWHDGDGVVAAFGDGSES</sequence>
<keyword evidence="2" id="KW-0547">Nucleotide-binding</keyword>
<feature type="domain" description="Maltokinase N-terminal cap" evidence="5">
    <location>
        <begin position="28"/>
        <end position="99"/>
    </location>
</feature>
<keyword evidence="3" id="KW-0418">Kinase</keyword>
<evidence type="ECO:0000313" key="7">
    <source>
        <dbReference type="Proteomes" id="UP000023067"/>
    </source>
</evidence>
<dbReference type="EMBL" id="JDYK01000002">
    <property type="protein sequence ID" value="EWS82757.1"/>
    <property type="molecule type" value="Genomic_DNA"/>
</dbReference>
<evidence type="ECO:0000313" key="6">
    <source>
        <dbReference type="EMBL" id="EWS82757.1"/>
    </source>
</evidence>
<keyword evidence="7" id="KW-1185">Reference proteome</keyword>
<dbReference type="GO" id="GO:0005524">
    <property type="term" value="F:ATP binding"/>
    <property type="evidence" value="ECO:0007669"/>
    <property type="project" value="UniProtKB-KW"/>
</dbReference>
<keyword evidence="4" id="KW-0067">ATP-binding</keyword>
<dbReference type="HOGENOM" id="CLU_108515_0_0_11"/>
<comment type="caution">
    <text evidence="6">The sequence shown here is derived from an EMBL/GenBank/DDBJ whole genome shotgun (WGS) entry which is preliminary data.</text>
</comment>
<reference evidence="6 7" key="1">
    <citation type="submission" date="2014-02" db="EMBL/GenBank/DDBJ databases">
        <title>Genome sequence of Brachybacterium phenoliresistens strain W13A50.</title>
        <authorList>
            <person name="Wang X."/>
        </authorList>
    </citation>
    <scope>NUCLEOTIDE SEQUENCE [LARGE SCALE GENOMIC DNA]</scope>
    <source>
        <strain evidence="6 7">W13A50</strain>
    </source>
</reference>
<evidence type="ECO:0000259" key="5">
    <source>
        <dbReference type="Pfam" id="PF18085"/>
    </source>
</evidence>
<evidence type="ECO:0000256" key="4">
    <source>
        <dbReference type="ARBA" id="ARBA00022840"/>
    </source>
</evidence>
<dbReference type="AlphaFoldDB" id="Z9JY84"/>
<keyword evidence="1" id="KW-0808">Transferase</keyword>
<dbReference type="Proteomes" id="UP000023067">
    <property type="component" value="Unassembled WGS sequence"/>
</dbReference>
<dbReference type="GO" id="GO:0016301">
    <property type="term" value="F:kinase activity"/>
    <property type="evidence" value="ECO:0007669"/>
    <property type="project" value="UniProtKB-KW"/>
</dbReference>
<organism evidence="6 7">
    <name type="scientific">Brachybacterium phenoliresistens</name>
    <dbReference type="NCBI Taxonomy" id="396014"/>
    <lineage>
        <taxon>Bacteria</taxon>
        <taxon>Bacillati</taxon>
        <taxon>Actinomycetota</taxon>
        <taxon>Actinomycetes</taxon>
        <taxon>Micrococcales</taxon>
        <taxon>Dermabacteraceae</taxon>
        <taxon>Brachybacterium</taxon>
    </lineage>
</organism>